<keyword evidence="11" id="KW-1015">Disulfide bond</keyword>
<protein>
    <submittedName>
        <fullName evidence="13">Uncharacterized protein</fullName>
    </submittedName>
</protein>
<keyword evidence="2" id="KW-0813">Transport</keyword>
<dbReference type="OrthoDB" id="2020019at2759"/>
<comment type="caution">
    <text evidence="13">The sequence shown here is derived from an EMBL/GenBank/DDBJ whole genome shotgun (WGS) entry which is preliminary data.</text>
</comment>
<sequence length="310" mass="36121">MYPATTYLTCFFAVFCYRLIPKSDISCPFGCTCIGTDKDRSLFCNANIVIFSESYRNFRTLHLIDIKNVENNVSQQSLFLKLENLIIDKANNVLQSKPERIRVMPTFVTVTNSKLSDADNYFYIDSHNMKKIHYENVTEMEYWFPRSSSSVISITILKSPIKTISPHLFKCKNLEYLVLRHTEISGSLSPNWFGIELKNLTHLDLSYNKLRTIDESVFKNLPSLKTLKLNNNLLVGISWDTMKPIWNNLNEFWLKENEHLICDNFCWIFGHFPHPSIFDSTDCWLSTIPLKQTHFFNLSLSTIDLNLNKI</sequence>
<gene>
    <name evidence="13" type="ORF">B4U80_03146</name>
</gene>
<keyword evidence="10" id="KW-0472">Membrane</keyword>
<dbReference type="GO" id="GO:0005886">
    <property type="term" value="C:plasma membrane"/>
    <property type="evidence" value="ECO:0007669"/>
    <property type="project" value="UniProtKB-SubCell"/>
</dbReference>
<evidence type="ECO:0000256" key="5">
    <source>
        <dbReference type="ARBA" id="ARBA00022692"/>
    </source>
</evidence>
<evidence type="ECO:0000256" key="6">
    <source>
        <dbReference type="ARBA" id="ARBA00022729"/>
    </source>
</evidence>
<keyword evidence="7" id="KW-0677">Repeat</keyword>
<evidence type="ECO:0000256" key="9">
    <source>
        <dbReference type="ARBA" id="ARBA00023065"/>
    </source>
</evidence>
<dbReference type="PANTHER" id="PTHR46473">
    <property type="entry name" value="GH08155P"/>
    <property type="match status" value="1"/>
</dbReference>
<keyword evidence="9" id="KW-0406">Ion transport</keyword>
<evidence type="ECO:0000256" key="10">
    <source>
        <dbReference type="ARBA" id="ARBA00023136"/>
    </source>
</evidence>
<organism evidence="13 14">
    <name type="scientific">Leptotrombidium deliense</name>
    <dbReference type="NCBI Taxonomy" id="299467"/>
    <lineage>
        <taxon>Eukaryota</taxon>
        <taxon>Metazoa</taxon>
        <taxon>Ecdysozoa</taxon>
        <taxon>Arthropoda</taxon>
        <taxon>Chelicerata</taxon>
        <taxon>Arachnida</taxon>
        <taxon>Acari</taxon>
        <taxon>Acariformes</taxon>
        <taxon>Trombidiformes</taxon>
        <taxon>Prostigmata</taxon>
        <taxon>Anystina</taxon>
        <taxon>Parasitengona</taxon>
        <taxon>Trombiculoidea</taxon>
        <taxon>Trombiculidae</taxon>
        <taxon>Leptotrombidium</taxon>
    </lineage>
</organism>
<evidence type="ECO:0000256" key="4">
    <source>
        <dbReference type="ARBA" id="ARBA00022614"/>
    </source>
</evidence>
<reference evidence="13 14" key="1">
    <citation type="journal article" date="2018" name="Gigascience">
        <title>Genomes of trombidid mites reveal novel predicted allergens and laterally-transferred genes associated with secondary metabolism.</title>
        <authorList>
            <person name="Dong X."/>
            <person name="Chaisiri K."/>
            <person name="Xia D."/>
            <person name="Armstrong S.D."/>
            <person name="Fang Y."/>
            <person name="Donnelly M.J."/>
            <person name="Kadowaki T."/>
            <person name="McGarry J.W."/>
            <person name="Darby A.C."/>
            <person name="Makepeace B.L."/>
        </authorList>
    </citation>
    <scope>NUCLEOTIDE SEQUENCE [LARGE SCALE GENOMIC DNA]</scope>
    <source>
        <strain evidence="13">UoL-UT</strain>
    </source>
</reference>
<keyword evidence="12" id="KW-0407">Ion channel</keyword>
<keyword evidence="5" id="KW-0812">Transmembrane</keyword>
<dbReference type="GO" id="GO:0034220">
    <property type="term" value="P:monoatomic ion transmembrane transport"/>
    <property type="evidence" value="ECO:0007669"/>
    <property type="project" value="UniProtKB-KW"/>
</dbReference>
<keyword evidence="8" id="KW-1133">Transmembrane helix</keyword>
<evidence type="ECO:0000313" key="14">
    <source>
        <dbReference type="Proteomes" id="UP000288716"/>
    </source>
</evidence>
<dbReference type="EMBL" id="NCKV01000415">
    <property type="protein sequence ID" value="RWS30690.1"/>
    <property type="molecule type" value="Genomic_DNA"/>
</dbReference>
<keyword evidence="6" id="KW-0732">Signal</keyword>
<dbReference type="AlphaFoldDB" id="A0A443ST67"/>
<evidence type="ECO:0000256" key="8">
    <source>
        <dbReference type="ARBA" id="ARBA00022989"/>
    </source>
</evidence>
<proteinExistence type="predicted"/>
<dbReference type="Pfam" id="PF13855">
    <property type="entry name" value="LRR_8"/>
    <property type="match status" value="1"/>
</dbReference>
<dbReference type="InterPro" id="IPR032675">
    <property type="entry name" value="LRR_dom_sf"/>
</dbReference>
<dbReference type="Proteomes" id="UP000288716">
    <property type="component" value="Unassembled WGS sequence"/>
</dbReference>
<dbReference type="STRING" id="299467.A0A443ST67"/>
<evidence type="ECO:0000256" key="1">
    <source>
        <dbReference type="ARBA" id="ARBA00004162"/>
    </source>
</evidence>
<dbReference type="Gene3D" id="3.80.10.10">
    <property type="entry name" value="Ribonuclease Inhibitor"/>
    <property type="match status" value="1"/>
</dbReference>
<dbReference type="VEuPathDB" id="VectorBase:LDEU001352"/>
<keyword evidence="4" id="KW-0433">Leucine-rich repeat</keyword>
<dbReference type="InterPro" id="IPR051432">
    <property type="entry name" value="KCNMA1_auxiliary"/>
</dbReference>
<keyword evidence="3" id="KW-1003">Cell membrane</keyword>
<dbReference type="PANTHER" id="PTHR46473:SF23">
    <property type="entry name" value="GH08155P"/>
    <property type="match status" value="1"/>
</dbReference>
<comment type="subcellular location">
    <subcellularLocation>
        <location evidence="1">Cell membrane</location>
        <topology evidence="1">Single-pass membrane protein</topology>
    </subcellularLocation>
</comment>
<dbReference type="SMART" id="SM00369">
    <property type="entry name" value="LRR_TYP"/>
    <property type="match status" value="2"/>
</dbReference>
<dbReference type="PROSITE" id="PS51450">
    <property type="entry name" value="LRR"/>
    <property type="match status" value="1"/>
</dbReference>
<dbReference type="PRINTS" id="PR00019">
    <property type="entry name" value="LEURICHRPT"/>
</dbReference>
<evidence type="ECO:0000256" key="2">
    <source>
        <dbReference type="ARBA" id="ARBA00022448"/>
    </source>
</evidence>
<evidence type="ECO:0000256" key="12">
    <source>
        <dbReference type="ARBA" id="ARBA00023303"/>
    </source>
</evidence>
<dbReference type="InterPro" id="IPR003591">
    <property type="entry name" value="Leu-rich_rpt_typical-subtyp"/>
</dbReference>
<dbReference type="SUPFAM" id="SSF52058">
    <property type="entry name" value="L domain-like"/>
    <property type="match status" value="1"/>
</dbReference>
<evidence type="ECO:0000256" key="3">
    <source>
        <dbReference type="ARBA" id="ARBA00022475"/>
    </source>
</evidence>
<evidence type="ECO:0000313" key="13">
    <source>
        <dbReference type="EMBL" id="RWS30690.1"/>
    </source>
</evidence>
<evidence type="ECO:0000256" key="7">
    <source>
        <dbReference type="ARBA" id="ARBA00022737"/>
    </source>
</evidence>
<evidence type="ECO:0000256" key="11">
    <source>
        <dbReference type="ARBA" id="ARBA00023157"/>
    </source>
</evidence>
<name>A0A443ST67_9ACAR</name>
<dbReference type="InterPro" id="IPR001611">
    <property type="entry name" value="Leu-rich_rpt"/>
</dbReference>
<keyword evidence="14" id="KW-1185">Reference proteome</keyword>
<accession>A0A443ST67</accession>